<dbReference type="PANTHER" id="PTHR18964">
    <property type="entry name" value="ROK (REPRESSOR, ORF, KINASE) FAMILY"/>
    <property type="match status" value="1"/>
</dbReference>
<keyword evidence="3" id="KW-1185">Reference proteome</keyword>
<dbReference type="AlphaFoldDB" id="A0A6C0FVX2"/>
<evidence type="ECO:0000256" key="1">
    <source>
        <dbReference type="ARBA" id="ARBA00006479"/>
    </source>
</evidence>
<dbReference type="SUPFAM" id="SSF53067">
    <property type="entry name" value="Actin-like ATPase domain"/>
    <property type="match status" value="1"/>
</dbReference>
<accession>A0A6C0FVX2</accession>
<dbReference type="InterPro" id="IPR043129">
    <property type="entry name" value="ATPase_NBD"/>
</dbReference>
<sequence>MRRIYAGIDIGGTGTVIGLFDESRSLLAKTKFETLGAKRERFGQPIAFMETIASRLQTALAALHGEPAALAGAGFGLPGGVDPEDGVVYEATHLGWREVPFVPLMAERLGVPVCIDHDVRTFARGELQAGAARGARNALCLTIGTGIAAAVAVDGRLIRGGHNLAGEIGHDTVPGLALKCPCGKVGCLETIVSGPGIARLAAEAGLSGMSDAVPPTAEDVARLCAVGDERASGMYRYAAGLLADKLETAVALLDPEIIVIGGGVANAGEPLLEPIRRQLHDRFPWLRGKLSVVPAALGEDAALIGALHHVYPE</sequence>
<dbReference type="KEGG" id="plyc:GXP70_15880"/>
<dbReference type="Proteomes" id="UP000476064">
    <property type="component" value="Chromosome"/>
</dbReference>
<proteinExistence type="inferred from homology"/>
<dbReference type="Pfam" id="PF00480">
    <property type="entry name" value="ROK"/>
    <property type="match status" value="1"/>
</dbReference>
<dbReference type="RefSeq" id="WP_162357725.1">
    <property type="nucleotide sequence ID" value="NZ_CP048209.1"/>
</dbReference>
<protein>
    <submittedName>
        <fullName evidence="2">ROK family protein</fullName>
    </submittedName>
</protein>
<name>A0A6C0FVX2_9BACL</name>
<comment type="similarity">
    <text evidence="1">Belongs to the ROK (NagC/XylR) family.</text>
</comment>
<reference evidence="2 3" key="1">
    <citation type="submission" date="2020-01" db="EMBL/GenBank/DDBJ databases">
        <title>Paenibacillus sp. nov., isolated from tomato rhizosphere.</title>
        <authorList>
            <person name="Weon H.-Y."/>
            <person name="Lee S.A."/>
        </authorList>
    </citation>
    <scope>NUCLEOTIDE SEQUENCE [LARGE SCALE GENOMIC DNA]</scope>
    <source>
        <strain evidence="2 3">12200R-189</strain>
    </source>
</reference>
<dbReference type="InterPro" id="IPR000600">
    <property type="entry name" value="ROK"/>
</dbReference>
<organism evidence="2 3">
    <name type="scientific">Paenibacillus lycopersici</name>
    <dbReference type="NCBI Taxonomy" id="2704462"/>
    <lineage>
        <taxon>Bacteria</taxon>
        <taxon>Bacillati</taxon>
        <taxon>Bacillota</taxon>
        <taxon>Bacilli</taxon>
        <taxon>Bacillales</taxon>
        <taxon>Paenibacillaceae</taxon>
        <taxon>Paenibacillus</taxon>
    </lineage>
</organism>
<dbReference type="Gene3D" id="3.30.420.40">
    <property type="match status" value="2"/>
</dbReference>
<evidence type="ECO:0000313" key="3">
    <source>
        <dbReference type="Proteomes" id="UP000476064"/>
    </source>
</evidence>
<dbReference type="EMBL" id="CP048209">
    <property type="protein sequence ID" value="QHT61286.1"/>
    <property type="molecule type" value="Genomic_DNA"/>
</dbReference>
<gene>
    <name evidence="2" type="ORF">GXP70_15880</name>
</gene>
<dbReference type="PANTHER" id="PTHR18964:SF149">
    <property type="entry name" value="BIFUNCTIONAL UDP-N-ACETYLGLUCOSAMINE 2-EPIMERASE_N-ACETYLMANNOSAMINE KINASE"/>
    <property type="match status" value="1"/>
</dbReference>
<evidence type="ECO:0000313" key="2">
    <source>
        <dbReference type="EMBL" id="QHT61286.1"/>
    </source>
</evidence>